<dbReference type="SUPFAM" id="SSF56219">
    <property type="entry name" value="DNase I-like"/>
    <property type="match status" value="1"/>
</dbReference>
<dbReference type="EMBL" id="BPVZ01000116">
    <property type="protein sequence ID" value="GKV36388.1"/>
    <property type="molecule type" value="Genomic_DNA"/>
</dbReference>
<feature type="compositionally biased region" description="Basic and acidic residues" evidence="1">
    <location>
        <begin position="472"/>
        <end position="497"/>
    </location>
</feature>
<feature type="compositionally biased region" description="Basic and acidic residues" evidence="1">
    <location>
        <begin position="108"/>
        <end position="119"/>
    </location>
</feature>
<sequence length="958" mass="109141">MWHTFNSLGLGRVLEIDCPVKRDRLGRRFGFVRFLDVKNEGELGRRLNEVRIGSYALQANKPRFMKGDRTKMENASNRRMIRKWSHHSTKGDGNGPSYAEVVQGTIRKGGESSKNRSWEWRSGQRKGSKDPSTFEGQQKEWHPKQQLQHWSGIELKIDQEDYAWLKKCFVGKVHSVNLIPNLQEKFFLEGVFYCKITPMGGRLVLLEGKDYEDLKELVDRGIDWMGQWFEEVRPWSPCAVATERFAWIRCQGLPVHAWKLETFETFGRLWGKLISLDDSTSSKRRFDAARFLITTPSAESISKTITVKINGEFFTLKFSEEESTNSLFTMKSDRVFQAPNEDEDDESSSLDSQYELDSVKYMELLEHDECQVSGNEGVGDREITENELANQKALDGGRACSEDDLAAQFDEGGIRIEVTGHDDEVVSYSKMMEDSRRKGGEITSSNTEVVEETTGMGESGKGFQNSNSNSENPREGDTRKISKDPEMTANKADHGNWDNDSQFSSNAEKGSLGKSTQKRTSTTEERSRSHGPEEEKDRALPDGPPTKEMGLQEEMGLRVIDSLKSSSLGPVEQSVKTIIRPKINNSQTISSFWEDLDSDPEIPTHWMNIKDGNGRRKKKRRAKSCASVYRKTGGLEGILIQQNPKGQRHASVKTKKEVLFEKNPEKPVADDSINDSNIQNRNRSIDLRSRKRNMEALWSRVKEMGVSAQGEEAGVIQKLNEMESRDKEKWRKEKQKKYSKGDQVEVLFIQETKLESVDDKICSMLWGSDKFEWVAQSASRASGGMVTIWNPCVFKKTNSFQGAGFLGVEGIWGEENIPCFLVNVYSPCDLANKRSLWENLSSIISSHKGNWCIAGDFNAIRNLQERKGGISVRREIREFSEFIEMNGLIDLPMIGRKFTWYQPNGHCMSRLDRFLFSEEWMLNWTDLKQWGLPRALSDHCPILISGITQIFEDGEALC</sequence>
<evidence type="ECO:0000259" key="2">
    <source>
        <dbReference type="Pfam" id="PF03372"/>
    </source>
</evidence>
<evidence type="ECO:0000313" key="4">
    <source>
        <dbReference type="Proteomes" id="UP001054252"/>
    </source>
</evidence>
<proteinExistence type="predicted"/>
<feature type="domain" description="Endonuclease/exonuclease/phosphatase" evidence="2">
    <location>
        <begin position="744"/>
        <end position="939"/>
    </location>
</feature>
<dbReference type="GO" id="GO:0003824">
    <property type="term" value="F:catalytic activity"/>
    <property type="evidence" value="ECO:0007669"/>
    <property type="project" value="InterPro"/>
</dbReference>
<gene>
    <name evidence="3" type="ORF">SLEP1_g44528</name>
</gene>
<evidence type="ECO:0000256" key="1">
    <source>
        <dbReference type="SAM" id="MobiDB-lite"/>
    </source>
</evidence>
<name>A0AAV5LGI4_9ROSI</name>
<feature type="compositionally biased region" description="Polar residues" evidence="1">
    <location>
        <begin position="498"/>
        <end position="520"/>
    </location>
</feature>
<dbReference type="PANTHER" id="PTHR34427">
    <property type="entry name" value="DUF4283 DOMAIN PROTEIN"/>
    <property type="match status" value="1"/>
</dbReference>
<evidence type="ECO:0000313" key="3">
    <source>
        <dbReference type="EMBL" id="GKV36388.1"/>
    </source>
</evidence>
<organism evidence="3 4">
    <name type="scientific">Rubroshorea leprosula</name>
    <dbReference type="NCBI Taxonomy" id="152421"/>
    <lineage>
        <taxon>Eukaryota</taxon>
        <taxon>Viridiplantae</taxon>
        <taxon>Streptophyta</taxon>
        <taxon>Embryophyta</taxon>
        <taxon>Tracheophyta</taxon>
        <taxon>Spermatophyta</taxon>
        <taxon>Magnoliopsida</taxon>
        <taxon>eudicotyledons</taxon>
        <taxon>Gunneridae</taxon>
        <taxon>Pentapetalae</taxon>
        <taxon>rosids</taxon>
        <taxon>malvids</taxon>
        <taxon>Malvales</taxon>
        <taxon>Dipterocarpaceae</taxon>
        <taxon>Rubroshorea</taxon>
    </lineage>
</organism>
<feature type="region of interest" description="Disordered" evidence="1">
    <location>
        <begin position="431"/>
        <end position="554"/>
    </location>
</feature>
<accession>A0AAV5LGI4</accession>
<protein>
    <recommendedName>
        <fullName evidence="2">Endonuclease/exonuclease/phosphatase domain-containing protein</fullName>
    </recommendedName>
</protein>
<dbReference type="InterPro" id="IPR005135">
    <property type="entry name" value="Endo/exonuclease/phosphatase"/>
</dbReference>
<feature type="region of interest" description="Disordered" evidence="1">
    <location>
        <begin position="106"/>
        <end position="145"/>
    </location>
</feature>
<feature type="compositionally biased region" description="Polar residues" evidence="1">
    <location>
        <begin position="462"/>
        <end position="471"/>
    </location>
</feature>
<reference evidence="3 4" key="1">
    <citation type="journal article" date="2021" name="Commun. Biol.">
        <title>The genome of Shorea leprosula (Dipterocarpaceae) highlights the ecological relevance of drought in aseasonal tropical rainforests.</title>
        <authorList>
            <person name="Ng K.K.S."/>
            <person name="Kobayashi M.J."/>
            <person name="Fawcett J.A."/>
            <person name="Hatakeyama M."/>
            <person name="Paape T."/>
            <person name="Ng C.H."/>
            <person name="Ang C.C."/>
            <person name="Tnah L.H."/>
            <person name="Lee C.T."/>
            <person name="Nishiyama T."/>
            <person name="Sese J."/>
            <person name="O'Brien M.J."/>
            <person name="Copetti D."/>
            <person name="Mohd Noor M.I."/>
            <person name="Ong R.C."/>
            <person name="Putra M."/>
            <person name="Sireger I.Z."/>
            <person name="Indrioko S."/>
            <person name="Kosugi Y."/>
            <person name="Izuno A."/>
            <person name="Isagi Y."/>
            <person name="Lee S.L."/>
            <person name="Shimizu K.K."/>
        </authorList>
    </citation>
    <scope>NUCLEOTIDE SEQUENCE [LARGE SCALE GENOMIC DNA]</scope>
    <source>
        <strain evidence="3">214</strain>
    </source>
</reference>
<dbReference type="InterPro" id="IPR036691">
    <property type="entry name" value="Endo/exonu/phosph_ase_sf"/>
</dbReference>
<dbReference type="Pfam" id="PF03372">
    <property type="entry name" value="Exo_endo_phos"/>
    <property type="match status" value="1"/>
</dbReference>
<comment type="caution">
    <text evidence="3">The sequence shown here is derived from an EMBL/GenBank/DDBJ whole genome shotgun (WGS) entry which is preliminary data.</text>
</comment>
<keyword evidence="4" id="KW-1185">Reference proteome</keyword>
<feature type="compositionally biased region" description="Basic and acidic residues" evidence="1">
    <location>
        <begin position="431"/>
        <end position="440"/>
    </location>
</feature>
<dbReference type="Gene3D" id="3.60.10.10">
    <property type="entry name" value="Endonuclease/exonuclease/phosphatase"/>
    <property type="match status" value="1"/>
</dbReference>
<dbReference type="PANTHER" id="PTHR34427:SF5">
    <property type="entry name" value="DUF4283 DOMAIN-CONTAINING PROTEIN"/>
    <property type="match status" value="1"/>
</dbReference>
<dbReference type="Proteomes" id="UP001054252">
    <property type="component" value="Unassembled WGS sequence"/>
</dbReference>
<feature type="compositionally biased region" description="Basic and acidic residues" evidence="1">
    <location>
        <begin position="521"/>
        <end position="540"/>
    </location>
</feature>
<dbReference type="AlphaFoldDB" id="A0AAV5LGI4"/>